<dbReference type="CDD" id="cd06142">
    <property type="entry name" value="RNaseD_exo"/>
    <property type="match status" value="1"/>
</dbReference>
<dbReference type="SMART" id="SM00474">
    <property type="entry name" value="35EXOc"/>
    <property type="match status" value="1"/>
</dbReference>
<evidence type="ECO:0000259" key="1">
    <source>
        <dbReference type="SMART" id="SM00474"/>
    </source>
</evidence>
<keyword evidence="3" id="KW-1185">Reference proteome</keyword>
<evidence type="ECO:0000313" key="3">
    <source>
        <dbReference type="Proteomes" id="UP000095347"/>
    </source>
</evidence>
<dbReference type="PANTHER" id="PTHR47649:SF1">
    <property type="entry name" value="RIBONUCLEASE D"/>
    <property type="match status" value="1"/>
</dbReference>
<dbReference type="GO" id="GO:0006139">
    <property type="term" value="P:nucleobase-containing compound metabolic process"/>
    <property type="evidence" value="ECO:0007669"/>
    <property type="project" value="InterPro"/>
</dbReference>
<dbReference type="EMBL" id="MCGG01000078">
    <property type="protein sequence ID" value="OEJ64130.1"/>
    <property type="molecule type" value="Genomic_DNA"/>
</dbReference>
<dbReference type="OrthoDB" id="4224322at2"/>
<dbReference type="PANTHER" id="PTHR47649">
    <property type="entry name" value="RIBONUCLEASE D"/>
    <property type="match status" value="1"/>
</dbReference>
<proteinExistence type="predicted"/>
<dbReference type="GO" id="GO:0008408">
    <property type="term" value="F:3'-5' exonuclease activity"/>
    <property type="evidence" value="ECO:0007669"/>
    <property type="project" value="InterPro"/>
</dbReference>
<comment type="caution">
    <text evidence="2">The sequence shown here is derived from an EMBL/GenBank/DDBJ whole genome shotgun (WGS) entry which is preliminary data.</text>
</comment>
<dbReference type="GO" id="GO:0003676">
    <property type="term" value="F:nucleic acid binding"/>
    <property type="evidence" value="ECO:0007669"/>
    <property type="project" value="InterPro"/>
</dbReference>
<keyword evidence="2" id="KW-0540">Nuclease</keyword>
<dbReference type="Gene3D" id="3.30.420.10">
    <property type="entry name" value="Ribonuclease H-like superfamily/Ribonuclease H"/>
    <property type="match status" value="1"/>
</dbReference>
<dbReference type="InterPro" id="IPR012337">
    <property type="entry name" value="RNaseH-like_sf"/>
</dbReference>
<protein>
    <submittedName>
        <fullName evidence="2">3'-5' exonuclease</fullName>
    </submittedName>
</protein>
<keyword evidence="2" id="KW-0378">Hydrolase</keyword>
<keyword evidence="2" id="KW-0269">Exonuclease</keyword>
<dbReference type="InterPro" id="IPR036397">
    <property type="entry name" value="RNaseH_sf"/>
</dbReference>
<gene>
    <name evidence="2" type="ORF">BEN30_00965</name>
</gene>
<dbReference type="AlphaFoldDB" id="A0A1E5Q489"/>
<accession>A0A1E5Q489</accession>
<dbReference type="InterPro" id="IPR002562">
    <property type="entry name" value="3'-5'_exonuclease_dom"/>
</dbReference>
<evidence type="ECO:0000313" key="2">
    <source>
        <dbReference type="EMBL" id="OEJ64130.1"/>
    </source>
</evidence>
<dbReference type="InterPro" id="IPR051086">
    <property type="entry name" value="RNase_D-like"/>
</dbReference>
<dbReference type="Proteomes" id="UP000095347">
    <property type="component" value="Unassembled WGS sequence"/>
</dbReference>
<name>A0A1E5Q489_9PROT</name>
<feature type="domain" description="3'-5' exonuclease" evidence="1">
    <location>
        <begin position="4"/>
        <end position="172"/>
    </location>
</feature>
<organism evidence="2 3">
    <name type="scientific">Magnetovibrio blakemorei</name>
    <dbReference type="NCBI Taxonomy" id="28181"/>
    <lineage>
        <taxon>Bacteria</taxon>
        <taxon>Pseudomonadati</taxon>
        <taxon>Pseudomonadota</taxon>
        <taxon>Alphaproteobacteria</taxon>
        <taxon>Rhodospirillales</taxon>
        <taxon>Magnetovibrionaceae</taxon>
        <taxon>Magnetovibrio</taxon>
    </lineage>
</organism>
<dbReference type="SUPFAM" id="SSF53098">
    <property type="entry name" value="Ribonuclease H-like"/>
    <property type="match status" value="1"/>
</dbReference>
<dbReference type="RefSeq" id="WP_069959477.1">
    <property type="nucleotide sequence ID" value="NZ_MCGG01000078.1"/>
</dbReference>
<sequence>MTTPTIHLYKNDLPDGLVFKDAIAVDSEAMGLDPKRDRLCVVQLSGGDGVCHLVQIAQGQNEAPNLKRLMEDPKIVKIFHFARFDVMILKHALGIRTNPVFCTKIASKLARTYTDRHGYKDVCRELAHVEISKEQQSSDWGHATLSEEQLLYAATDVLYLHEVRERLMEMLAREGRTQLAQSCFDFLHTRTDLDLAGWAETDIFAHK</sequence>
<dbReference type="STRING" id="28181.BEN30_00965"/>
<dbReference type="Pfam" id="PF01612">
    <property type="entry name" value="DNA_pol_A_exo1"/>
    <property type="match status" value="1"/>
</dbReference>
<reference evidence="3" key="1">
    <citation type="submission" date="2016-07" db="EMBL/GenBank/DDBJ databases">
        <authorList>
            <person name="Florea S."/>
            <person name="Webb J.S."/>
            <person name="Jaromczyk J."/>
            <person name="Schardl C.L."/>
        </authorList>
    </citation>
    <scope>NUCLEOTIDE SEQUENCE [LARGE SCALE GENOMIC DNA]</scope>
    <source>
        <strain evidence="3">MV-1</strain>
    </source>
</reference>